<gene>
    <name evidence="1" type="ORF">DW787_00785</name>
</gene>
<dbReference type="EMBL" id="QSJI01000001">
    <property type="protein sequence ID" value="RHD57413.1"/>
    <property type="molecule type" value="Genomic_DNA"/>
</dbReference>
<accession>A0A414FZV5</accession>
<reference evidence="1 2" key="1">
    <citation type="submission" date="2018-08" db="EMBL/GenBank/DDBJ databases">
        <title>A genome reference for cultivated species of the human gut microbiota.</title>
        <authorList>
            <person name="Zou Y."/>
            <person name="Xue W."/>
            <person name="Luo G."/>
        </authorList>
    </citation>
    <scope>NUCLEOTIDE SEQUENCE [LARGE SCALE GENOMIC DNA]</scope>
    <source>
        <strain evidence="1 2">AM30-5LB</strain>
    </source>
</reference>
<evidence type="ECO:0000313" key="2">
    <source>
        <dbReference type="Proteomes" id="UP000286050"/>
    </source>
</evidence>
<organism evidence="1 2">
    <name type="scientific">Collinsella intestinalis</name>
    <dbReference type="NCBI Taxonomy" id="147207"/>
    <lineage>
        <taxon>Bacteria</taxon>
        <taxon>Bacillati</taxon>
        <taxon>Actinomycetota</taxon>
        <taxon>Coriobacteriia</taxon>
        <taxon>Coriobacteriales</taxon>
        <taxon>Coriobacteriaceae</taxon>
        <taxon>Collinsella</taxon>
    </lineage>
</organism>
<protein>
    <submittedName>
        <fullName evidence="1">Uncharacterized protein</fullName>
    </submittedName>
</protein>
<dbReference type="RefSeq" id="WP_118271216.1">
    <property type="nucleotide sequence ID" value="NZ_QSJI01000001.1"/>
</dbReference>
<proteinExistence type="predicted"/>
<evidence type="ECO:0000313" key="1">
    <source>
        <dbReference type="EMBL" id="RHD57413.1"/>
    </source>
</evidence>
<dbReference type="AlphaFoldDB" id="A0A414FZV5"/>
<name>A0A414FZV5_9ACTN</name>
<sequence length="153" mass="16602">MALTLSPIQFKDSKLLYIAFDDTRQEGSSALYSNEDVPDYEEKHFTLSVDRNLEYSESDGTLSCMGTLRFKMDIRLPGDEDSPIVASAEGAMGAVATCPLGLSDRASTEATLAANTLSYIWAKLRTIVEQLSSQSNIGTLSLPAIDPMQLVGK</sequence>
<dbReference type="Proteomes" id="UP000286050">
    <property type="component" value="Unassembled WGS sequence"/>
</dbReference>
<comment type="caution">
    <text evidence="1">The sequence shown here is derived from an EMBL/GenBank/DDBJ whole genome shotgun (WGS) entry which is preliminary data.</text>
</comment>